<feature type="region of interest" description="Disordered" evidence="1">
    <location>
        <begin position="437"/>
        <end position="464"/>
    </location>
</feature>
<protein>
    <submittedName>
        <fullName evidence="2">P-loop NTPase domain protein</fullName>
    </submittedName>
</protein>
<dbReference type="EMBL" id="MK071983">
    <property type="protein sequence ID" value="AYV76234.1"/>
    <property type="molecule type" value="Genomic_DNA"/>
</dbReference>
<evidence type="ECO:0000256" key="1">
    <source>
        <dbReference type="SAM" id="MobiDB-lite"/>
    </source>
</evidence>
<name>A0A3G4ZP99_9VIRU</name>
<organism evidence="2">
    <name type="scientific">Terrestrivirus sp</name>
    <dbReference type="NCBI Taxonomy" id="2487775"/>
    <lineage>
        <taxon>Viruses</taxon>
        <taxon>Varidnaviria</taxon>
        <taxon>Bamfordvirae</taxon>
        <taxon>Nucleocytoviricota</taxon>
        <taxon>Megaviricetes</taxon>
        <taxon>Imitervirales</taxon>
        <taxon>Mimiviridae</taxon>
        <taxon>Klosneuvirinae</taxon>
    </lineage>
</organism>
<accession>A0A3G4ZP99</accession>
<gene>
    <name evidence="2" type="ORF">Terrestrivirus5_56</name>
</gene>
<feature type="compositionally biased region" description="Acidic residues" evidence="1">
    <location>
        <begin position="455"/>
        <end position="464"/>
    </location>
</feature>
<reference evidence="2" key="1">
    <citation type="submission" date="2018-10" db="EMBL/GenBank/DDBJ databases">
        <title>Hidden diversity of soil giant viruses.</title>
        <authorList>
            <person name="Schulz F."/>
            <person name="Alteio L."/>
            <person name="Goudeau D."/>
            <person name="Ryan E.M."/>
            <person name="Malmstrom R.R."/>
            <person name="Blanchard J."/>
            <person name="Woyke T."/>
        </authorList>
    </citation>
    <scope>NUCLEOTIDE SEQUENCE</scope>
    <source>
        <strain evidence="2">TEV1</strain>
    </source>
</reference>
<sequence>MNSQIITSISSGNLSAMNYDFSKKKILIIAKRGSGKSFFTNEIIKLINQTSPIDMQNTIVVSPTERMNKFYSDKFNCEILYDVINLSTVMDKKFIILDDCLHRNIRNTQEYENLADLIKTDITLIVCLQYPYFDRYLMGLFDYILLGQEDFLSSKKKIYERIYIDSSFDEFNTMMKNLQPYHWLLVDNRISKEMYANKEIKKQEKLMSKITKNINTKNMSQITLNYNPAIVVYNTDEKENINIVRNIIKNIEQFHEIIAVNNVGENNYSDIINKVHKPDSKNILENLLAVASGEANNKLPRLQRLLILEYSVSELMKKHNNALTELIYNGRHYFIGYIIVEKYVLSLAPELRGNLDYIIAGDVSDKATLQKLYDGYFGMLPSFSMFKEAIRLNTLFTNNRGVNAEDKLLFLETSVVEIAKKYSGEIYTFEEKYNIKPPKNKNKNKKNSDSSGSDPDSESDSDSEYDIKSVIKYMKKLDKKMTKINNKLKSL</sequence>
<proteinExistence type="predicted"/>
<evidence type="ECO:0000313" key="2">
    <source>
        <dbReference type="EMBL" id="AYV76234.1"/>
    </source>
</evidence>